<name>A0A564N3L7_9ENTR</name>
<gene>
    <name evidence="1" type="ORF">SB6408_01914</name>
</gene>
<reference evidence="1 2" key="1">
    <citation type="submission" date="2019-07" db="EMBL/GenBank/DDBJ databases">
        <authorList>
            <person name="Brisse S."/>
            <person name="Rodrigues C."/>
            <person name="Thorpe H."/>
        </authorList>
    </citation>
    <scope>NUCLEOTIDE SEQUENCE [LARGE SCALE GENOMIC DNA]</scope>
    <source>
        <strain evidence="1">SB6408</strain>
    </source>
</reference>
<organism evidence="1 2">
    <name type="scientific">Klebsiella spallanzanii</name>
    <dbReference type="NCBI Taxonomy" id="2587528"/>
    <lineage>
        <taxon>Bacteria</taxon>
        <taxon>Pseudomonadati</taxon>
        <taxon>Pseudomonadota</taxon>
        <taxon>Gammaproteobacteria</taxon>
        <taxon>Enterobacterales</taxon>
        <taxon>Enterobacteriaceae</taxon>
        <taxon>Klebsiella/Raoultella group</taxon>
        <taxon>Klebsiella</taxon>
    </lineage>
</organism>
<dbReference type="Proteomes" id="UP000318370">
    <property type="component" value="Unassembled WGS sequence"/>
</dbReference>
<dbReference type="EMBL" id="CABGHF010000034">
    <property type="protein sequence ID" value="VUT00523.1"/>
    <property type="molecule type" value="Genomic_DNA"/>
</dbReference>
<accession>A0A564N3L7</accession>
<protein>
    <submittedName>
        <fullName evidence="1">Uncharacterized protein</fullName>
    </submittedName>
</protein>
<dbReference type="RefSeq" id="WP_142463788.1">
    <property type="nucleotide sequence ID" value="NZ_CABGHF010000034.1"/>
</dbReference>
<sequence>MLEKLELTKNAQFYISKGDEPLPPIDDLFILDILNASDDNIDPESSYILNEFRTQRYLVDKDIPYLYSVKIFPTIRPVYFIGKNEGELGLYDRIHAFIIIFEFENHIGIIKKSCSNISDKIEKNFDLITNTMIAETFNDSDVSFQRISLRNMTVSDKAIRQRSYEAPDLKGTFSTHAAGRSIPLFLKFRQGSTVKTISGTGRLVESSHRINFDNIALWVYNQLSLIKDGGGEKDFLDAFAKQKKLHEVLEHTKPNAILIESSSLYDQLIEDDISIKYENKKGVDVEIKSKELGRLIKHLERVYSVDSEGKITTKFGRAFIRVNNKTLTFDSSFLRTLKVNVSGSDVTLQSYIIKNGFYSITFDDPRYMYFIGNCFQDDSGVAEINSILDMLRPVKNMGSVTSEKGSFRKTSVKFSKESMFNLVEKIHKDDDYIFCDDLGNEWADHITFNKDDSCINFIHSKHGPVSTSASNLHDVVGQAVKNLGYMNFSKADFIKKSGGKFAENYKSTKGETNIKRTRKGNLNNLEEYLINLLKDFKLHRKCILSCSFISKNEIKDEFDKISRGEKVNGHITQLLWILSSFSHAVKEVNAIPIIYCAD</sequence>
<dbReference type="AlphaFoldDB" id="A0A564N3L7"/>
<proteinExistence type="predicted"/>
<evidence type="ECO:0000313" key="1">
    <source>
        <dbReference type="EMBL" id="VUT00523.1"/>
    </source>
</evidence>
<evidence type="ECO:0000313" key="2">
    <source>
        <dbReference type="Proteomes" id="UP000318370"/>
    </source>
</evidence>